<evidence type="ECO:0000256" key="2">
    <source>
        <dbReference type="SAM" id="SignalP"/>
    </source>
</evidence>
<dbReference type="CTD" id="20242567"/>
<proteinExistence type="predicted"/>
<dbReference type="Gene3D" id="1.20.140.150">
    <property type="match status" value="1"/>
</dbReference>
<evidence type="ECO:0000313" key="3">
    <source>
        <dbReference type="EMBL" id="ESO99101.1"/>
    </source>
</evidence>
<dbReference type="EMBL" id="KB201145">
    <property type="protein sequence ID" value="ESO99101.1"/>
    <property type="molecule type" value="Genomic_DNA"/>
</dbReference>
<protein>
    <submittedName>
        <fullName evidence="3">Uncharacterized protein</fullName>
    </submittedName>
</protein>
<reference evidence="3 4" key="1">
    <citation type="journal article" date="2013" name="Nature">
        <title>Insights into bilaterian evolution from three spiralian genomes.</title>
        <authorList>
            <person name="Simakov O."/>
            <person name="Marletaz F."/>
            <person name="Cho S.J."/>
            <person name="Edsinger-Gonzales E."/>
            <person name="Havlak P."/>
            <person name="Hellsten U."/>
            <person name="Kuo D.H."/>
            <person name="Larsson T."/>
            <person name="Lv J."/>
            <person name="Arendt D."/>
            <person name="Savage R."/>
            <person name="Osoegawa K."/>
            <person name="de Jong P."/>
            <person name="Grimwood J."/>
            <person name="Chapman J.A."/>
            <person name="Shapiro H."/>
            <person name="Aerts A."/>
            <person name="Otillar R.P."/>
            <person name="Terry A.Y."/>
            <person name="Boore J.L."/>
            <person name="Grigoriev I.V."/>
            <person name="Lindberg D.R."/>
            <person name="Seaver E.C."/>
            <person name="Weisblat D.A."/>
            <person name="Putnam N.H."/>
            <person name="Rokhsar D.S."/>
        </authorList>
    </citation>
    <scope>NUCLEOTIDE SEQUENCE [LARGE SCALE GENOMIC DNA]</scope>
</reference>
<keyword evidence="4" id="KW-1185">Reference proteome</keyword>
<gene>
    <name evidence="3" type="ORF">LOTGIDRAFT_173940</name>
</gene>
<dbReference type="Proteomes" id="UP000030746">
    <property type="component" value="Unassembled WGS sequence"/>
</dbReference>
<feature type="signal peptide" evidence="2">
    <location>
        <begin position="1"/>
        <end position="23"/>
    </location>
</feature>
<sequence>MASCLLITAIICVLLTTVATIVAFATPNWIGFRGINDQNLCECGTGNNCDCGLWLFCTGGITSTGSLDNCKWFFSEDFRIERNMPDWFKAVQGLFSCAIATSLLALLIGLFSLCCYCKTCNPHQAAGAFINLTCEGCGVGY</sequence>
<name>V4AZE5_LOTGI</name>
<accession>V4AZE5</accession>
<dbReference type="PANTHER" id="PTHR21284:SF12">
    <property type="entry name" value="EG:80H7.2 PROTEIN"/>
    <property type="match status" value="1"/>
</dbReference>
<feature type="transmembrane region" description="Helical" evidence="1">
    <location>
        <begin position="93"/>
        <end position="116"/>
    </location>
</feature>
<keyword evidence="1" id="KW-0812">Transmembrane</keyword>
<keyword evidence="1" id="KW-1133">Transmembrane helix</keyword>
<dbReference type="HOGENOM" id="CLU_1827488_0_0_1"/>
<evidence type="ECO:0000313" key="4">
    <source>
        <dbReference type="Proteomes" id="UP000030746"/>
    </source>
</evidence>
<keyword evidence="1" id="KW-0472">Membrane</keyword>
<feature type="chain" id="PRO_5004719099" evidence="2">
    <location>
        <begin position="24"/>
        <end position="141"/>
    </location>
</feature>
<keyword evidence="2" id="KW-0732">Signal</keyword>
<dbReference type="GeneID" id="20242567"/>
<dbReference type="OrthoDB" id="6102094at2759"/>
<dbReference type="OMA" id="WLYCRES"/>
<dbReference type="RefSeq" id="XP_009050212.1">
    <property type="nucleotide sequence ID" value="XM_009051964.1"/>
</dbReference>
<evidence type="ECO:0000256" key="1">
    <source>
        <dbReference type="SAM" id="Phobius"/>
    </source>
</evidence>
<dbReference type="KEGG" id="lgi:LOTGIDRAFT_173940"/>
<organism evidence="3 4">
    <name type="scientific">Lottia gigantea</name>
    <name type="common">Giant owl limpet</name>
    <dbReference type="NCBI Taxonomy" id="225164"/>
    <lineage>
        <taxon>Eukaryota</taxon>
        <taxon>Metazoa</taxon>
        <taxon>Spiralia</taxon>
        <taxon>Lophotrochozoa</taxon>
        <taxon>Mollusca</taxon>
        <taxon>Gastropoda</taxon>
        <taxon>Patellogastropoda</taxon>
        <taxon>Lottioidea</taxon>
        <taxon>Lottiidae</taxon>
        <taxon>Lottia</taxon>
    </lineage>
</organism>
<dbReference type="AlphaFoldDB" id="V4AZE5"/>
<dbReference type="PANTHER" id="PTHR21284">
    <property type="entry name" value="EG:80H7.2 PROTEIN"/>
    <property type="match status" value="1"/>
</dbReference>